<sequence length="138" mass="14535">MKLLQPNAATICNCELLQVLAERGADGSGKALIVERMAYQYLASQPVHPLSAKQLQEFFDALKPYNLSRGELMQLANLGPRSPVEVHLLVADCDSRLGDEGVEAVLAAVAQRVAREDEAAAGAAGDGGNGSDANAMTE</sequence>
<dbReference type="PANTHER" id="PTHR15561:SF0">
    <property type="entry name" value="DNA-DIRECTED RNA POLYMERASE III SUBUNIT RPC9"/>
    <property type="match status" value="1"/>
</dbReference>
<protein>
    <recommendedName>
        <fullName evidence="3">DNA-directed RNA polymerase III subunit RPC9</fullName>
    </recommendedName>
</protein>
<proteinExistence type="inferred from homology"/>
<gene>
    <name evidence="7" type="primary">PLEST007089</name>
    <name evidence="7" type="ORF">PLESTB_000984100</name>
</gene>
<reference evidence="7 8" key="1">
    <citation type="journal article" date="2023" name="Commun. Biol.">
        <title>Reorganization of the ancestral sex-determining regions during the evolution of trioecy in Pleodorina starrii.</title>
        <authorList>
            <person name="Takahashi K."/>
            <person name="Suzuki S."/>
            <person name="Kawai-Toyooka H."/>
            <person name="Yamamoto K."/>
            <person name="Hamaji T."/>
            <person name="Ootsuki R."/>
            <person name="Yamaguchi H."/>
            <person name="Kawachi M."/>
            <person name="Higashiyama T."/>
            <person name="Nozaki H."/>
        </authorList>
    </citation>
    <scope>NUCLEOTIDE SEQUENCE [LARGE SCALE GENOMIC DNA]</scope>
    <source>
        <strain evidence="7 8">NIES-4479</strain>
    </source>
</reference>
<evidence type="ECO:0000256" key="3">
    <source>
        <dbReference type="ARBA" id="ARBA00016672"/>
    </source>
</evidence>
<comment type="similarity">
    <text evidence="2">Belongs to the eukaryotic RPC9 RNA polymerase subunit family.</text>
</comment>
<dbReference type="InterPro" id="IPR038324">
    <property type="entry name" value="Rpb4/RPC9_sf"/>
</dbReference>
<dbReference type="EMBL" id="BRXU01000013">
    <property type="protein sequence ID" value="GLC55407.1"/>
    <property type="molecule type" value="Genomic_DNA"/>
</dbReference>
<dbReference type="OrthoDB" id="507928at2759"/>
<comment type="caution">
    <text evidence="7">The sequence shown here is derived from an EMBL/GenBank/DDBJ whole genome shotgun (WGS) entry which is preliminary data.</text>
</comment>
<dbReference type="InterPro" id="IPR010997">
    <property type="entry name" value="HRDC-like_sf"/>
</dbReference>
<accession>A0A9W6F3T6</accession>
<dbReference type="Pfam" id="PF03874">
    <property type="entry name" value="RNA_pol_Rpb4"/>
    <property type="match status" value="1"/>
</dbReference>
<dbReference type="Gene3D" id="1.20.1250.40">
    <property type="match status" value="1"/>
</dbReference>
<dbReference type="PANTHER" id="PTHR15561">
    <property type="entry name" value="CALCITONIN GENE-RELATED PEPTIDE-RECEPTOR COMPONENT PROTEIN"/>
    <property type="match status" value="1"/>
</dbReference>
<evidence type="ECO:0000256" key="1">
    <source>
        <dbReference type="ARBA" id="ARBA00004123"/>
    </source>
</evidence>
<dbReference type="GO" id="GO:0005666">
    <property type="term" value="C:RNA polymerase III complex"/>
    <property type="evidence" value="ECO:0007669"/>
    <property type="project" value="InterPro"/>
</dbReference>
<dbReference type="InterPro" id="IPR038846">
    <property type="entry name" value="RPC9"/>
</dbReference>
<evidence type="ECO:0000256" key="2">
    <source>
        <dbReference type="ARBA" id="ARBA00006898"/>
    </source>
</evidence>
<dbReference type="SUPFAM" id="SSF47819">
    <property type="entry name" value="HRDC-like"/>
    <property type="match status" value="1"/>
</dbReference>
<keyword evidence="5" id="KW-0804">Transcription</keyword>
<dbReference type="GO" id="GO:0006384">
    <property type="term" value="P:transcription initiation at RNA polymerase III promoter"/>
    <property type="evidence" value="ECO:0007669"/>
    <property type="project" value="InterPro"/>
</dbReference>
<organism evidence="7 8">
    <name type="scientific">Pleodorina starrii</name>
    <dbReference type="NCBI Taxonomy" id="330485"/>
    <lineage>
        <taxon>Eukaryota</taxon>
        <taxon>Viridiplantae</taxon>
        <taxon>Chlorophyta</taxon>
        <taxon>core chlorophytes</taxon>
        <taxon>Chlorophyceae</taxon>
        <taxon>CS clade</taxon>
        <taxon>Chlamydomonadales</taxon>
        <taxon>Volvocaceae</taxon>
        <taxon>Pleodorina</taxon>
    </lineage>
</organism>
<evidence type="ECO:0000313" key="8">
    <source>
        <dbReference type="Proteomes" id="UP001165080"/>
    </source>
</evidence>
<dbReference type="GO" id="GO:0000166">
    <property type="term" value="F:nucleotide binding"/>
    <property type="evidence" value="ECO:0007669"/>
    <property type="project" value="InterPro"/>
</dbReference>
<evidence type="ECO:0000256" key="6">
    <source>
        <dbReference type="ARBA" id="ARBA00023242"/>
    </source>
</evidence>
<evidence type="ECO:0000256" key="4">
    <source>
        <dbReference type="ARBA" id="ARBA00022478"/>
    </source>
</evidence>
<keyword evidence="4" id="KW-0240">DNA-directed RNA polymerase</keyword>
<evidence type="ECO:0000313" key="7">
    <source>
        <dbReference type="EMBL" id="GLC55407.1"/>
    </source>
</evidence>
<dbReference type="InterPro" id="IPR005574">
    <property type="entry name" value="Rpb4/RPC9"/>
</dbReference>
<dbReference type="Proteomes" id="UP001165080">
    <property type="component" value="Unassembled WGS sequence"/>
</dbReference>
<evidence type="ECO:0000256" key="5">
    <source>
        <dbReference type="ARBA" id="ARBA00023163"/>
    </source>
</evidence>
<comment type="subcellular location">
    <subcellularLocation>
        <location evidence="1">Nucleus</location>
    </subcellularLocation>
</comment>
<keyword evidence="8" id="KW-1185">Reference proteome</keyword>
<keyword evidence="6" id="KW-0539">Nucleus</keyword>
<dbReference type="AlphaFoldDB" id="A0A9W6F3T6"/>
<name>A0A9W6F3T6_9CHLO</name>